<reference evidence="2 3" key="1">
    <citation type="submission" date="2021-07" db="EMBL/GenBank/DDBJ databases">
        <title>Actinomadura sp. PM05-2 isolated from lichen.</title>
        <authorList>
            <person name="Somphong A."/>
            <person name="Phongsopitanun W."/>
            <person name="Tanasupawat S."/>
            <person name="Peongsungnone V."/>
        </authorList>
    </citation>
    <scope>NUCLEOTIDE SEQUENCE [LARGE SCALE GENOMIC DNA]</scope>
    <source>
        <strain evidence="2 3">PM05-2</strain>
    </source>
</reference>
<dbReference type="EMBL" id="JAIBOA010000010">
    <property type="protein sequence ID" value="MBW8484289.1"/>
    <property type="molecule type" value="Genomic_DNA"/>
</dbReference>
<organism evidence="2 3">
    <name type="scientific">Actinomadura parmotrematis</name>
    <dbReference type="NCBI Taxonomy" id="2864039"/>
    <lineage>
        <taxon>Bacteria</taxon>
        <taxon>Bacillati</taxon>
        <taxon>Actinomycetota</taxon>
        <taxon>Actinomycetes</taxon>
        <taxon>Streptosporangiales</taxon>
        <taxon>Thermomonosporaceae</taxon>
        <taxon>Actinomadura</taxon>
    </lineage>
</organism>
<evidence type="ECO:0000313" key="2">
    <source>
        <dbReference type="EMBL" id="MBW8484289.1"/>
    </source>
</evidence>
<name>A0ABS7FV41_9ACTN</name>
<keyword evidence="3" id="KW-1185">Reference proteome</keyword>
<keyword evidence="1" id="KW-0472">Membrane</keyword>
<sequence length="168" mass="17337">MQPAYGGPPAPPFPPPPPPARRVPPAVLAVVVAAVLAVMAAAAFAVYAIADRRNAPYERNLREARALGAPAGFARRAERNAGGGTARVTFARTCAGRPCDRSDIRDAALAVTGWLRTRQGIQAVIAMPAQDGESCAIGVRTSPGRPPITRAGVALTPARSIELALDVG</sequence>
<protein>
    <recommendedName>
        <fullName evidence="4">Flp pilus-assembly TadG-like N-terminal domain-containing protein</fullName>
    </recommendedName>
</protein>
<proteinExistence type="predicted"/>
<keyword evidence="1" id="KW-1133">Transmembrane helix</keyword>
<dbReference type="RefSeq" id="WP_220167508.1">
    <property type="nucleotide sequence ID" value="NZ_JAIBOA010000010.1"/>
</dbReference>
<accession>A0ABS7FV41</accession>
<dbReference type="Proteomes" id="UP000774570">
    <property type="component" value="Unassembled WGS sequence"/>
</dbReference>
<comment type="caution">
    <text evidence="2">The sequence shown here is derived from an EMBL/GenBank/DDBJ whole genome shotgun (WGS) entry which is preliminary data.</text>
</comment>
<keyword evidence="1" id="KW-0812">Transmembrane</keyword>
<evidence type="ECO:0008006" key="4">
    <source>
        <dbReference type="Google" id="ProtNLM"/>
    </source>
</evidence>
<evidence type="ECO:0000256" key="1">
    <source>
        <dbReference type="SAM" id="Phobius"/>
    </source>
</evidence>
<gene>
    <name evidence="2" type="ORF">K1Y72_18040</name>
</gene>
<evidence type="ECO:0000313" key="3">
    <source>
        <dbReference type="Proteomes" id="UP000774570"/>
    </source>
</evidence>
<feature type="transmembrane region" description="Helical" evidence="1">
    <location>
        <begin position="26"/>
        <end position="50"/>
    </location>
</feature>